<dbReference type="PANTHER" id="PTHR11926:SF1392">
    <property type="entry name" value="GLYCOSYLTRANSFERASE"/>
    <property type="match status" value="1"/>
</dbReference>
<dbReference type="InterPro" id="IPR002213">
    <property type="entry name" value="UDP_glucos_trans"/>
</dbReference>
<dbReference type="Proteomes" id="UP000818029">
    <property type="component" value="Chromosome D10"/>
</dbReference>
<dbReference type="SMR" id="A0A1U8KHC1"/>
<reference evidence="7" key="2">
    <citation type="submission" date="2025-08" db="UniProtKB">
        <authorList>
            <consortium name="RefSeq"/>
        </authorList>
    </citation>
    <scope>IDENTIFICATION</scope>
</reference>
<dbReference type="GO" id="GO:0080043">
    <property type="term" value="F:quercetin 3-O-glucosyltransferase activity"/>
    <property type="evidence" value="ECO:0007669"/>
    <property type="project" value="TreeGrafter"/>
</dbReference>
<dbReference type="PROSITE" id="PS00375">
    <property type="entry name" value="UDPGT"/>
    <property type="match status" value="1"/>
</dbReference>
<dbReference type="FunFam" id="3.40.50.2000:FF:000040">
    <property type="entry name" value="UDP-glycosyltransferase 76C1"/>
    <property type="match status" value="1"/>
</dbReference>
<keyword evidence="6" id="KW-1185">Reference proteome</keyword>
<dbReference type="SUPFAM" id="SSF53756">
    <property type="entry name" value="UDP-Glycosyltransferase/glycogen phosphorylase"/>
    <property type="match status" value="1"/>
</dbReference>
<evidence type="ECO:0000256" key="5">
    <source>
        <dbReference type="RuleBase" id="RU362057"/>
    </source>
</evidence>
<evidence type="ECO:0000313" key="6">
    <source>
        <dbReference type="Proteomes" id="UP000818029"/>
    </source>
</evidence>
<dbReference type="GO" id="GO:0035251">
    <property type="term" value="F:UDP-glucosyltransferase activity"/>
    <property type="evidence" value="ECO:0000318"/>
    <property type="project" value="GO_Central"/>
</dbReference>
<dbReference type="OrthoDB" id="5835829at2759"/>
<dbReference type="AlphaFoldDB" id="A0A1U8KHC1"/>
<evidence type="ECO:0000256" key="3">
    <source>
        <dbReference type="ARBA" id="ARBA00022679"/>
    </source>
</evidence>
<evidence type="ECO:0000256" key="4">
    <source>
        <dbReference type="RuleBase" id="RU003718"/>
    </source>
</evidence>
<sequence length="480" mass="53768">MVAVHQSPHVLIFPFPAQGHVNSMLKLAELLALASLRVTFLNSEYNHESLVRHTDILSRFAQYPGFKFETIPDGLSQDHPRVGFAMKDMFASLELITKPIFKQMLFEINPPPDCIIGDGVLGLTFDVANELGIPIIPFRTISAGCVWVFSSIFDMIQAGELPIKGNQDLDCLITSVAGMETFLRFRDLPSFSQVSDVKDPLLQLMARETSKNFKANGLILNTYEELEGATLSQMRNKSKCPKIYTIGPLHEHLKARLADTNQTLSDRSSNSFREVDRSCISWLDKQPKGSVVYVSFGSIAVLPREKLMEFWFGLVNSGKRFLWVLRPENVPRNDGECDGVPTELVEGTKERGYIVDWAPQEDVLSHGAIGGFLTHSGWNSTLESVTAGVPMICWPCFGDQQLNSRFVEEVWKLGLDMKDVCDRRVVEQMVNDLMVEKREEILKSAAEFAKLAKGSVNVGGSSYCNLDCLIEDIRMMNKNC</sequence>
<reference evidence="6" key="1">
    <citation type="journal article" date="2020" name="Nat. Genet.">
        <title>Genomic diversifications of five Gossypium allopolyploid species and their impact on cotton improvement.</title>
        <authorList>
            <person name="Chen Z.J."/>
            <person name="Sreedasyam A."/>
            <person name="Ando A."/>
            <person name="Song Q."/>
            <person name="De Santiago L.M."/>
            <person name="Hulse-Kemp A.M."/>
            <person name="Ding M."/>
            <person name="Ye W."/>
            <person name="Kirkbride R.C."/>
            <person name="Jenkins J."/>
            <person name="Plott C."/>
            <person name="Lovell J."/>
            <person name="Lin Y.M."/>
            <person name="Vaughn R."/>
            <person name="Liu B."/>
            <person name="Simpson S."/>
            <person name="Scheffler B.E."/>
            <person name="Wen L."/>
            <person name="Saski C.A."/>
            <person name="Grover C.E."/>
            <person name="Hu G."/>
            <person name="Conover J.L."/>
            <person name="Carlson J.W."/>
            <person name="Shu S."/>
            <person name="Boston L.B."/>
            <person name="Williams M."/>
            <person name="Peterson D.G."/>
            <person name="McGee K."/>
            <person name="Jones D.C."/>
            <person name="Wendel J.F."/>
            <person name="Stelly D.M."/>
            <person name="Grimwood J."/>
            <person name="Schmutz J."/>
        </authorList>
    </citation>
    <scope>NUCLEOTIDE SEQUENCE [LARGE SCALE GENOMIC DNA]</scope>
    <source>
        <strain evidence="6">cv. TM-1</strain>
    </source>
</reference>
<dbReference type="PaxDb" id="3635-A0A1U8KHC1"/>
<protein>
    <recommendedName>
        <fullName evidence="5">Glycosyltransferase</fullName>
        <ecNumber evidence="5">2.4.1.-</ecNumber>
    </recommendedName>
</protein>
<dbReference type="Pfam" id="PF00201">
    <property type="entry name" value="UDPGT"/>
    <property type="match status" value="1"/>
</dbReference>
<gene>
    <name evidence="7" type="primary">LOC107917060</name>
</gene>
<keyword evidence="3 4" id="KW-0808">Transferase</keyword>
<dbReference type="GeneID" id="107917060"/>
<keyword evidence="2 4" id="KW-0328">Glycosyltransferase</keyword>
<dbReference type="RefSeq" id="XP_016701941.1">
    <property type="nucleotide sequence ID" value="XM_016846452.2"/>
</dbReference>
<dbReference type="KEGG" id="ghi:107917060"/>
<dbReference type="PANTHER" id="PTHR11926">
    <property type="entry name" value="GLUCOSYL/GLUCURONOSYL TRANSFERASES"/>
    <property type="match status" value="1"/>
</dbReference>
<proteinExistence type="inferred from homology"/>
<name>A0A1U8KHC1_GOSHI</name>
<dbReference type="Gene3D" id="3.40.50.2000">
    <property type="entry name" value="Glycogen Phosphorylase B"/>
    <property type="match status" value="2"/>
</dbReference>
<dbReference type="GO" id="GO:0080044">
    <property type="term" value="F:quercetin 7-O-glucosyltransferase activity"/>
    <property type="evidence" value="ECO:0007669"/>
    <property type="project" value="TreeGrafter"/>
</dbReference>
<dbReference type="EC" id="2.4.1.-" evidence="5"/>
<organism evidence="6 7">
    <name type="scientific">Gossypium hirsutum</name>
    <name type="common">Upland cotton</name>
    <name type="synonym">Gossypium mexicanum</name>
    <dbReference type="NCBI Taxonomy" id="3635"/>
    <lineage>
        <taxon>Eukaryota</taxon>
        <taxon>Viridiplantae</taxon>
        <taxon>Streptophyta</taxon>
        <taxon>Embryophyta</taxon>
        <taxon>Tracheophyta</taxon>
        <taxon>Spermatophyta</taxon>
        <taxon>Magnoliopsida</taxon>
        <taxon>eudicotyledons</taxon>
        <taxon>Gunneridae</taxon>
        <taxon>Pentapetalae</taxon>
        <taxon>rosids</taxon>
        <taxon>malvids</taxon>
        <taxon>Malvales</taxon>
        <taxon>Malvaceae</taxon>
        <taxon>Malvoideae</taxon>
        <taxon>Gossypium</taxon>
    </lineage>
</organism>
<comment type="similarity">
    <text evidence="1 4">Belongs to the UDP-glycosyltransferase family.</text>
</comment>
<dbReference type="InterPro" id="IPR035595">
    <property type="entry name" value="UDP_glycos_trans_CS"/>
</dbReference>
<accession>A0A1U8KHC1</accession>
<dbReference type="CDD" id="cd03784">
    <property type="entry name" value="GT1_Gtf-like"/>
    <property type="match status" value="1"/>
</dbReference>
<evidence type="ECO:0000256" key="1">
    <source>
        <dbReference type="ARBA" id="ARBA00009995"/>
    </source>
</evidence>
<evidence type="ECO:0000256" key="2">
    <source>
        <dbReference type="ARBA" id="ARBA00022676"/>
    </source>
</evidence>
<evidence type="ECO:0000313" key="7">
    <source>
        <dbReference type="RefSeq" id="XP_016701941.1"/>
    </source>
</evidence>